<dbReference type="Pfam" id="PF00924">
    <property type="entry name" value="MS_channel_2nd"/>
    <property type="match status" value="1"/>
</dbReference>
<feature type="domain" description="Mechanosensitive ion channel MscS" evidence="8">
    <location>
        <begin position="104"/>
        <end position="170"/>
    </location>
</feature>
<dbReference type="GO" id="GO:0008381">
    <property type="term" value="F:mechanosensitive monoatomic ion channel activity"/>
    <property type="evidence" value="ECO:0007669"/>
    <property type="project" value="InterPro"/>
</dbReference>
<feature type="transmembrane region" description="Helical" evidence="7">
    <location>
        <begin position="85"/>
        <end position="117"/>
    </location>
</feature>
<gene>
    <name evidence="10" type="ORF">FRZ54_00280</name>
</gene>
<dbReference type="OrthoDB" id="9809206at2"/>
<comment type="similarity">
    <text evidence="2">Belongs to the MscS (TC 1.A.23) family.</text>
</comment>
<organism evidence="10 11">
    <name type="scientific">Mucilaginibacter ginsenosidivorans</name>
    <dbReference type="NCBI Taxonomy" id="398053"/>
    <lineage>
        <taxon>Bacteria</taxon>
        <taxon>Pseudomonadati</taxon>
        <taxon>Bacteroidota</taxon>
        <taxon>Sphingobacteriia</taxon>
        <taxon>Sphingobacteriales</taxon>
        <taxon>Sphingobacteriaceae</taxon>
        <taxon>Mucilaginibacter</taxon>
    </lineage>
</organism>
<reference evidence="10 11" key="1">
    <citation type="journal article" date="2017" name="Curr. Microbiol.">
        <title>Mucilaginibacter ginsenosidivorans sp. nov., Isolated from Soil of Ginseng Field.</title>
        <authorList>
            <person name="Kim M.M."/>
            <person name="Siddiqi M.Z."/>
            <person name="Im W.T."/>
        </authorList>
    </citation>
    <scope>NUCLEOTIDE SEQUENCE [LARGE SCALE GENOMIC DNA]</scope>
    <source>
        <strain evidence="10 11">Gsoil 3017</strain>
    </source>
</reference>
<feature type="domain" description="Mechanosensitive ion channel MscS C-terminal" evidence="9">
    <location>
        <begin position="188"/>
        <end position="257"/>
    </location>
</feature>
<comment type="subcellular location">
    <subcellularLocation>
        <location evidence="1">Cell membrane</location>
        <topology evidence="1">Multi-pass membrane protein</topology>
    </subcellularLocation>
</comment>
<keyword evidence="6 7" id="KW-0472">Membrane</keyword>
<protein>
    <submittedName>
        <fullName evidence="10">Mechanosensitive ion channel family protein</fullName>
    </submittedName>
</protein>
<name>A0A5B8UQH1_9SPHI</name>
<evidence type="ECO:0000256" key="5">
    <source>
        <dbReference type="ARBA" id="ARBA00022989"/>
    </source>
</evidence>
<dbReference type="EMBL" id="CP042436">
    <property type="protein sequence ID" value="QEC61078.1"/>
    <property type="molecule type" value="Genomic_DNA"/>
</dbReference>
<dbReference type="GO" id="GO:0005886">
    <property type="term" value="C:plasma membrane"/>
    <property type="evidence" value="ECO:0007669"/>
    <property type="project" value="UniProtKB-SubCell"/>
</dbReference>
<evidence type="ECO:0000313" key="10">
    <source>
        <dbReference type="EMBL" id="QEC61078.1"/>
    </source>
</evidence>
<dbReference type="InterPro" id="IPR010920">
    <property type="entry name" value="LSM_dom_sf"/>
</dbReference>
<dbReference type="InterPro" id="IPR011014">
    <property type="entry name" value="MscS_channel_TM-2"/>
</dbReference>
<keyword evidence="4 7" id="KW-0812">Transmembrane</keyword>
<accession>A0A5B8UQH1</accession>
<evidence type="ECO:0000259" key="9">
    <source>
        <dbReference type="Pfam" id="PF21082"/>
    </source>
</evidence>
<dbReference type="InterPro" id="IPR006685">
    <property type="entry name" value="MscS_channel_2nd"/>
</dbReference>
<dbReference type="InterPro" id="IPR049278">
    <property type="entry name" value="MS_channel_C"/>
</dbReference>
<dbReference type="InterPro" id="IPR023408">
    <property type="entry name" value="MscS_beta-dom_sf"/>
</dbReference>
<dbReference type="Gene3D" id="2.30.30.60">
    <property type="match status" value="1"/>
</dbReference>
<dbReference type="Pfam" id="PF21082">
    <property type="entry name" value="MS_channel_3rd"/>
    <property type="match status" value="1"/>
</dbReference>
<dbReference type="SUPFAM" id="SSF50182">
    <property type="entry name" value="Sm-like ribonucleoproteins"/>
    <property type="match status" value="1"/>
</dbReference>
<sequence length="267" mass="30447">MRPEEFYHQFHIWLVANGQNYIFGLFIFIVGFWAIRLIKRRMRERMARNSVNSALRPFFQSLTVTALYVILILSVFKIIGFELTLFSTIIGAFSVAAGLALSGTFQNFAGGVLILLLKPFNISDYVVAQGQEGTVMSIQLFYTVLKTIDNRTIIIPNGKLFNEVIINVNREKTRRLDFELKLGYVVEVDKVKEIIYNAIKATPKIIATPKPLVGVIALEIDGLRFTVRVWVKPDDYLTTKIFLQEKIVKDLRDADIQLPQHHVLPGT</sequence>
<dbReference type="PANTHER" id="PTHR30221">
    <property type="entry name" value="SMALL-CONDUCTANCE MECHANOSENSITIVE CHANNEL"/>
    <property type="match status" value="1"/>
</dbReference>
<dbReference type="AlphaFoldDB" id="A0A5B8UQH1"/>
<proteinExistence type="inferred from homology"/>
<feature type="transmembrane region" description="Helical" evidence="7">
    <location>
        <begin position="58"/>
        <end position="79"/>
    </location>
</feature>
<dbReference type="RefSeq" id="WP_147029657.1">
    <property type="nucleotide sequence ID" value="NZ_CP042436.1"/>
</dbReference>
<evidence type="ECO:0000256" key="6">
    <source>
        <dbReference type="ARBA" id="ARBA00023136"/>
    </source>
</evidence>
<dbReference type="KEGG" id="mgin:FRZ54_00280"/>
<dbReference type="SUPFAM" id="SSF82861">
    <property type="entry name" value="Mechanosensitive channel protein MscS (YggB), transmembrane region"/>
    <property type="match status" value="1"/>
</dbReference>
<dbReference type="Proteomes" id="UP000321479">
    <property type="component" value="Chromosome"/>
</dbReference>
<evidence type="ECO:0000256" key="7">
    <source>
        <dbReference type="SAM" id="Phobius"/>
    </source>
</evidence>
<dbReference type="PROSITE" id="PS01246">
    <property type="entry name" value="UPF0003"/>
    <property type="match status" value="1"/>
</dbReference>
<evidence type="ECO:0000256" key="4">
    <source>
        <dbReference type="ARBA" id="ARBA00022692"/>
    </source>
</evidence>
<dbReference type="Gene3D" id="1.10.287.1260">
    <property type="match status" value="1"/>
</dbReference>
<dbReference type="Gene3D" id="3.30.70.100">
    <property type="match status" value="1"/>
</dbReference>
<evidence type="ECO:0000256" key="1">
    <source>
        <dbReference type="ARBA" id="ARBA00004651"/>
    </source>
</evidence>
<keyword evidence="3" id="KW-1003">Cell membrane</keyword>
<evidence type="ECO:0000256" key="2">
    <source>
        <dbReference type="ARBA" id="ARBA00008017"/>
    </source>
</evidence>
<dbReference type="InterPro" id="IPR011066">
    <property type="entry name" value="MscS_channel_C_sf"/>
</dbReference>
<keyword evidence="5 7" id="KW-1133">Transmembrane helix</keyword>
<dbReference type="SUPFAM" id="SSF82689">
    <property type="entry name" value="Mechanosensitive channel protein MscS (YggB), C-terminal domain"/>
    <property type="match status" value="1"/>
</dbReference>
<dbReference type="InterPro" id="IPR045275">
    <property type="entry name" value="MscS_archaea/bacteria_type"/>
</dbReference>
<dbReference type="PANTHER" id="PTHR30221:SF8">
    <property type="entry name" value="SMALL-CONDUCTANCE MECHANOSENSITIVE CHANNEL"/>
    <property type="match status" value="1"/>
</dbReference>
<evidence type="ECO:0000259" key="8">
    <source>
        <dbReference type="Pfam" id="PF00924"/>
    </source>
</evidence>
<evidence type="ECO:0000313" key="11">
    <source>
        <dbReference type="Proteomes" id="UP000321479"/>
    </source>
</evidence>
<evidence type="ECO:0000256" key="3">
    <source>
        <dbReference type="ARBA" id="ARBA00022475"/>
    </source>
</evidence>
<keyword evidence="11" id="KW-1185">Reference proteome</keyword>
<feature type="transmembrane region" description="Helical" evidence="7">
    <location>
        <begin position="20"/>
        <end position="38"/>
    </location>
</feature>
<dbReference type="InterPro" id="IPR006686">
    <property type="entry name" value="MscS_channel_CS"/>
</dbReference>